<dbReference type="InterPro" id="IPR016162">
    <property type="entry name" value="Ald_DH_N"/>
</dbReference>
<feature type="domain" description="Aldehyde dehydrogenase" evidence="4">
    <location>
        <begin position="36"/>
        <end position="325"/>
    </location>
</feature>
<name>A0A3E2H796_SCYLI</name>
<dbReference type="STRING" id="5539.A0A3E2H796"/>
<evidence type="ECO:0000313" key="5">
    <source>
        <dbReference type="EMBL" id="RFU29260.1"/>
    </source>
</evidence>
<comment type="caution">
    <text evidence="5">The sequence shown here is derived from an EMBL/GenBank/DDBJ whole genome shotgun (WGS) entry which is preliminary data.</text>
</comment>
<feature type="non-terminal residue" evidence="5">
    <location>
        <position position="447"/>
    </location>
</feature>
<gene>
    <name evidence="5" type="ORF">B7463_g7068</name>
</gene>
<dbReference type="PANTHER" id="PTHR11699">
    <property type="entry name" value="ALDEHYDE DEHYDROGENASE-RELATED"/>
    <property type="match status" value="1"/>
</dbReference>
<feature type="domain" description="Aldehyde dehydrogenase" evidence="4">
    <location>
        <begin position="327"/>
        <end position="442"/>
    </location>
</feature>
<organism evidence="5 6">
    <name type="scientific">Scytalidium lignicola</name>
    <name type="common">Hyphomycete</name>
    <dbReference type="NCBI Taxonomy" id="5539"/>
    <lineage>
        <taxon>Eukaryota</taxon>
        <taxon>Fungi</taxon>
        <taxon>Dikarya</taxon>
        <taxon>Ascomycota</taxon>
        <taxon>Pezizomycotina</taxon>
        <taxon>Leotiomycetes</taxon>
        <taxon>Leotiomycetes incertae sedis</taxon>
        <taxon>Scytalidium</taxon>
    </lineage>
</organism>
<keyword evidence="6" id="KW-1185">Reference proteome</keyword>
<reference evidence="5 6" key="1">
    <citation type="submission" date="2018-05" db="EMBL/GenBank/DDBJ databases">
        <title>Draft genome sequence of Scytalidium lignicola DSM 105466, a ubiquitous saprotrophic fungus.</title>
        <authorList>
            <person name="Buettner E."/>
            <person name="Gebauer A.M."/>
            <person name="Hofrichter M."/>
            <person name="Liers C."/>
            <person name="Kellner H."/>
        </authorList>
    </citation>
    <scope>NUCLEOTIDE SEQUENCE [LARGE SCALE GENOMIC DNA]</scope>
    <source>
        <strain evidence="5 6">DSM 105466</strain>
    </source>
</reference>
<dbReference type="EC" id="1.2.1.3" evidence="2"/>
<evidence type="ECO:0000256" key="2">
    <source>
        <dbReference type="ARBA" id="ARBA00024226"/>
    </source>
</evidence>
<sequence>MTPNLRDALKNRVIFVQSHSGSQVKPILGLFINNEFIQSNSGETLEAINLYDESKIADVASARPEDVDIAVTTARKAFNSPEWRGISKSARGELLGKLDDLVELDKLIQATIDAWDNGKPYQDAVDIDITEVISVLRYYARWADKIFGRTIETDDAKLAYTRHESVGVCGQIIPWNYPASMAVWKLGPALACRNTVVLKPAEQTPLSALYLAALIKEAGFPPGVVNILNGYGRTVGAAIASHPGIDTIAFTGSTTTGRLIMKAAAVNLKNITVETGAIKWPHVGIMSNMGQICTTTSRLYVEESIYDEFVEGFKEFTAKTSVVGTTSAKDEGDTTSSGTAPGEKGLFVKPTILTNVKDNMTVSREEIFGPVVVIQSFKTEAEVIEKANDSQSGLAAAVFTQDIVRAHRVAATIHAGTINSSQDSSYAVPFGGYKESGIGVASMSSIS</sequence>
<dbReference type="InterPro" id="IPR016161">
    <property type="entry name" value="Ald_DH/histidinol_DH"/>
</dbReference>
<dbReference type="OrthoDB" id="310895at2759"/>
<dbReference type="InterPro" id="IPR016163">
    <property type="entry name" value="Ald_DH_C"/>
</dbReference>
<dbReference type="Gene3D" id="3.40.605.10">
    <property type="entry name" value="Aldehyde Dehydrogenase, Chain A, domain 1"/>
    <property type="match status" value="2"/>
</dbReference>
<dbReference type="FunFam" id="3.40.605.10:FF:000050">
    <property type="entry name" value="Aldehyde dehydrogenase, mitochondrial"/>
    <property type="match status" value="1"/>
</dbReference>
<proteinExistence type="inferred from homology"/>
<evidence type="ECO:0000313" key="6">
    <source>
        <dbReference type="Proteomes" id="UP000258309"/>
    </source>
</evidence>
<dbReference type="InterPro" id="IPR015590">
    <property type="entry name" value="Aldehyde_DH_dom"/>
</dbReference>
<dbReference type="GO" id="GO:0004029">
    <property type="term" value="F:aldehyde dehydrogenase (NAD+) activity"/>
    <property type="evidence" value="ECO:0007669"/>
    <property type="project" value="UniProtKB-EC"/>
</dbReference>
<dbReference type="Proteomes" id="UP000258309">
    <property type="component" value="Unassembled WGS sequence"/>
</dbReference>
<accession>A0A3E2H796</accession>
<evidence type="ECO:0000256" key="1">
    <source>
        <dbReference type="ARBA" id="ARBA00009986"/>
    </source>
</evidence>
<dbReference type="AlphaFoldDB" id="A0A3E2H796"/>
<comment type="catalytic activity">
    <reaction evidence="3">
        <text>an aldehyde + NAD(+) + H2O = a carboxylate + NADH + 2 H(+)</text>
        <dbReference type="Rhea" id="RHEA:16185"/>
        <dbReference type="ChEBI" id="CHEBI:15377"/>
        <dbReference type="ChEBI" id="CHEBI:15378"/>
        <dbReference type="ChEBI" id="CHEBI:17478"/>
        <dbReference type="ChEBI" id="CHEBI:29067"/>
        <dbReference type="ChEBI" id="CHEBI:57540"/>
        <dbReference type="ChEBI" id="CHEBI:57945"/>
        <dbReference type="EC" id="1.2.1.3"/>
    </reaction>
</comment>
<feature type="non-terminal residue" evidence="5">
    <location>
        <position position="1"/>
    </location>
</feature>
<dbReference type="EMBL" id="NCSJ02000134">
    <property type="protein sequence ID" value="RFU29260.1"/>
    <property type="molecule type" value="Genomic_DNA"/>
</dbReference>
<dbReference type="SUPFAM" id="SSF53720">
    <property type="entry name" value="ALDH-like"/>
    <property type="match status" value="1"/>
</dbReference>
<dbReference type="Gene3D" id="3.40.309.10">
    <property type="entry name" value="Aldehyde Dehydrogenase, Chain A, domain 2"/>
    <property type="match status" value="2"/>
</dbReference>
<dbReference type="Pfam" id="PF00171">
    <property type="entry name" value="Aldedh"/>
    <property type="match status" value="2"/>
</dbReference>
<protein>
    <recommendedName>
        <fullName evidence="2">aldehyde dehydrogenase (NAD(+))</fullName>
        <ecNumber evidence="2">1.2.1.3</ecNumber>
    </recommendedName>
</protein>
<comment type="similarity">
    <text evidence="1">Belongs to the aldehyde dehydrogenase family.</text>
</comment>
<evidence type="ECO:0000259" key="4">
    <source>
        <dbReference type="Pfam" id="PF00171"/>
    </source>
</evidence>
<evidence type="ECO:0000256" key="3">
    <source>
        <dbReference type="ARBA" id="ARBA00049194"/>
    </source>
</evidence>